<keyword evidence="2" id="KW-0812">Transmembrane</keyword>
<feature type="transmembrane region" description="Helical" evidence="2">
    <location>
        <begin position="41"/>
        <end position="59"/>
    </location>
</feature>
<sequence>MSKPTPKPLTPTTGTLSDTTGQERSNEMPLDNIRMRTGQRLVFAGFGIAVIGLILYSMAGFSAEAAQIEPVFIKESLGVVGIGVVVWLIGVVKYLNGAIESNAADDHNIL</sequence>
<organism evidence="3 4">
    <name type="scientific">Kordiimonas lipolytica</name>
    <dbReference type="NCBI Taxonomy" id="1662421"/>
    <lineage>
        <taxon>Bacteria</taxon>
        <taxon>Pseudomonadati</taxon>
        <taxon>Pseudomonadota</taxon>
        <taxon>Alphaproteobacteria</taxon>
        <taxon>Kordiimonadales</taxon>
        <taxon>Kordiimonadaceae</taxon>
        <taxon>Kordiimonas</taxon>
    </lineage>
</organism>
<comment type="caution">
    <text evidence="3">The sequence shown here is derived from an EMBL/GenBank/DDBJ whole genome shotgun (WGS) entry which is preliminary data.</text>
</comment>
<reference evidence="4" key="1">
    <citation type="journal article" date="2019" name="Int. J. Syst. Evol. Microbiol.">
        <title>The Global Catalogue of Microorganisms (GCM) 10K type strain sequencing project: providing services to taxonomists for standard genome sequencing and annotation.</title>
        <authorList>
            <consortium name="The Broad Institute Genomics Platform"/>
            <consortium name="The Broad Institute Genome Sequencing Center for Infectious Disease"/>
            <person name="Wu L."/>
            <person name="Ma J."/>
        </authorList>
    </citation>
    <scope>NUCLEOTIDE SEQUENCE [LARGE SCALE GENOMIC DNA]</scope>
    <source>
        <strain evidence="4">CGMCC 1.15304</strain>
    </source>
</reference>
<name>A0ABV8U6I1_9PROT</name>
<keyword evidence="2" id="KW-1133">Transmembrane helix</keyword>
<evidence type="ECO:0000313" key="4">
    <source>
        <dbReference type="Proteomes" id="UP001595776"/>
    </source>
</evidence>
<evidence type="ECO:0000256" key="1">
    <source>
        <dbReference type="SAM" id="MobiDB-lite"/>
    </source>
</evidence>
<evidence type="ECO:0000256" key="2">
    <source>
        <dbReference type="SAM" id="Phobius"/>
    </source>
</evidence>
<proteinExistence type="predicted"/>
<keyword evidence="2" id="KW-0472">Membrane</keyword>
<feature type="region of interest" description="Disordered" evidence="1">
    <location>
        <begin position="1"/>
        <end position="30"/>
    </location>
</feature>
<protein>
    <submittedName>
        <fullName evidence="3">Uncharacterized protein</fullName>
    </submittedName>
</protein>
<feature type="compositionally biased region" description="Low complexity" evidence="1">
    <location>
        <begin position="10"/>
        <end position="20"/>
    </location>
</feature>
<dbReference type="RefSeq" id="WP_156431956.1">
    <property type="nucleotide sequence ID" value="NZ_JBHSCR010000001.1"/>
</dbReference>
<evidence type="ECO:0000313" key="3">
    <source>
        <dbReference type="EMBL" id="MFC4346807.1"/>
    </source>
</evidence>
<gene>
    <name evidence="3" type="ORF">ACFO5Q_02975</name>
</gene>
<dbReference type="Proteomes" id="UP001595776">
    <property type="component" value="Unassembled WGS sequence"/>
</dbReference>
<accession>A0ABV8U6I1</accession>
<dbReference type="EMBL" id="JBHSCR010000001">
    <property type="protein sequence ID" value="MFC4346807.1"/>
    <property type="molecule type" value="Genomic_DNA"/>
</dbReference>
<keyword evidence="4" id="KW-1185">Reference proteome</keyword>
<feature type="transmembrane region" description="Helical" evidence="2">
    <location>
        <begin position="71"/>
        <end position="92"/>
    </location>
</feature>